<organism evidence="2 3">
    <name type="scientific">Tieghemostelium lacteum</name>
    <name type="common">Slime mold</name>
    <name type="synonym">Dictyostelium lacteum</name>
    <dbReference type="NCBI Taxonomy" id="361077"/>
    <lineage>
        <taxon>Eukaryota</taxon>
        <taxon>Amoebozoa</taxon>
        <taxon>Evosea</taxon>
        <taxon>Eumycetozoa</taxon>
        <taxon>Dictyostelia</taxon>
        <taxon>Dictyosteliales</taxon>
        <taxon>Raperosteliaceae</taxon>
        <taxon>Tieghemostelium</taxon>
    </lineage>
</organism>
<feature type="region of interest" description="Disordered" evidence="1">
    <location>
        <begin position="119"/>
        <end position="138"/>
    </location>
</feature>
<evidence type="ECO:0000313" key="3">
    <source>
        <dbReference type="Proteomes" id="UP000076078"/>
    </source>
</evidence>
<dbReference type="Proteomes" id="UP000076078">
    <property type="component" value="Unassembled WGS sequence"/>
</dbReference>
<sequence length="544" mass="62473">MITTKPRSKIAKKTKAPVTKKKYVVDGTKVNGKENTSKLYNVNDYEYLSLLKYFNQLSIRDFDDEIDYDLSASLVSLSIRDYDDELNEISTSLKSLLIKDGDDEIDGLCISFQSLSTDCSGEEEDSSSTTPLPPSSPATTITITVEEGPATLVELVGGLNRSGLEIQVYPSSSRQEENINQRLEEANGLVDSIESFVVSLKSYIQNNVLVQEWYDYLKMECGKWETLVEKFNDCAIRAIRDGNLNTVLSGPLYQCGIDQVQKYYYDLCLVYFYYNTENSRLVNNYYRDLSFFLDQNDNSVFEIETLESLVVPIELVEQKRHVRSGLLRCYSDLGPLVEMYQASQDSILKKQVLVSKMKETGLHAVIQEYSELCMKAKYWKFIKLVADSLPNSLRSQTRSEEDHQWFQELDRFIEDLVAGIHEFNSEIGGMIRKRMNEVVLRSRMIYLVSKVEIHQETYQNAVEEYIQYFNDGEFNGDSTALGYFHLLRESHQSILDLVVEAEHHPNSIQYLIDLNLPDFESEFQEALEWLSSNFGSPSDEMTVD</sequence>
<dbReference type="AlphaFoldDB" id="A0A151ZFQ8"/>
<gene>
    <name evidence="2" type="ORF">DLAC_05395</name>
</gene>
<keyword evidence="3" id="KW-1185">Reference proteome</keyword>
<dbReference type="EMBL" id="LODT01000028">
    <property type="protein sequence ID" value="KYQ92811.1"/>
    <property type="molecule type" value="Genomic_DNA"/>
</dbReference>
<dbReference type="InParanoid" id="A0A151ZFQ8"/>
<evidence type="ECO:0000256" key="1">
    <source>
        <dbReference type="SAM" id="MobiDB-lite"/>
    </source>
</evidence>
<proteinExistence type="predicted"/>
<name>A0A151ZFQ8_TIELA</name>
<reference evidence="2 3" key="1">
    <citation type="submission" date="2015-12" db="EMBL/GenBank/DDBJ databases">
        <title>Dictyostelia acquired genes for synthesis and detection of signals that induce cell-type specialization by lateral gene transfer from prokaryotes.</title>
        <authorList>
            <person name="Gloeckner G."/>
            <person name="Schaap P."/>
        </authorList>
    </citation>
    <scope>NUCLEOTIDE SEQUENCE [LARGE SCALE GENOMIC DNA]</scope>
    <source>
        <strain evidence="2 3">TK</strain>
    </source>
</reference>
<evidence type="ECO:0000313" key="2">
    <source>
        <dbReference type="EMBL" id="KYQ92811.1"/>
    </source>
</evidence>
<accession>A0A151ZFQ8</accession>
<comment type="caution">
    <text evidence="2">The sequence shown here is derived from an EMBL/GenBank/DDBJ whole genome shotgun (WGS) entry which is preliminary data.</text>
</comment>
<protein>
    <submittedName>
        <fullName evidence="2">Uncharacterized protein</fullName>
    </submittedName>
</protein>